<dbReference type="InterPro" id="IPR016181">
    <property type="entry name" value="Acyl_CoA_acyltransferase"/>
</dbReference>
<gene>
    <name evidence="1" type="ORF">WG900_09620</name>
</gene>
<dbReference type="PANTHER" id="PTHR41368">
    <property type="entry name" value="PROTEIN YGHO"/>
    <property type="match status" value="1"/>
</dbReference>
<dbReference type="InterPro" id="IPR039968">
    <property type="entry name" value="BcerS-like"/>
</dbReference>
<proteinExistence type="predicted"/>
<dbReference type="SUPFAM" id="SSF55729">
    <property type="entry name" value="Acyl-CoA N-acyltransferases (Nat)"/>
    <property type="match status" value="1"/>
</dbReference>
<accession>A0ABU8S9D1</accession>
<reference evidence="1 2" key="1">
    <citation type="submission" date="2024-03" db="EMBL/GenBank/DDBJ databases">
        <authorList>
            <person name="Jo J.-H."/>
        </authorList>
    </citation>
    <scope>NUCLEOTIDE SEQUENCE [LARGE SCALE GENOMIC DNA]</scope>
    <source>
        <strain evidence="1 2">AS3R-12</strain>
    </source>
</reference>
<comment type="caution">
    <text evidence="1">The sequence shown here is derived from an EMBL/GenBank/DDBJ whole genome shotgun (WGS) entry which is preliminary data.</text>
</comment>
<sequence length="393" mass="44209">MAAGSQTPGELVITPVSGKAGIADFVDYGYRINAADPNYVPQLRGEEIGKYTPGENPFFEHARVQLFLARRGGQIVGRISAHIDELALTQPLDQGMGPGTGLWGALETEDPQVAEALIQRAEAWLREQGMTKVLAPMNLSVWEEPGQLVLGHDHPPMVMMGHQNARYQPWIEGAGYGLAKQLHTYDLDIKREFPQLIQRIVQSGEKNARIKVRGVDLAQFPREVKIICDILNDAWSDNWGFVPFTENEIAYTAKKLKPICKADLIYIAEYDGEPVAFMMTLPDLNQVQKEVVRPNGKPTLLGWLKLALWLWKPKNADMRVPLMGVVKRLQSSRMASQLAFMMIEYIRRNAVKHYNGKRGEIGWILEDNQGMVAIAETIESKINKTYNIYEKAL</sequence>
<dbReference type="RefSeq" id="WP_339966672.1">
    <property type="nucleotide sequence ID" value="NZ_JBBHJY010000004.1"/>
</dbReference>
<dbReference type="EMBL" id="JBBHJY010000004">
    <property type="protein sequence ID" value="MEJ6010176.1"/>
    <property type="molecule type" value="Genomic_DNA"/>
</dbReference>
<name>A0ABU8S9D1_9SPHN</name>
<dbReference type="Gene3D" id="3.40.630.30">
    <property type="match status" value="1"/>
</dbReference>
<evidence type="ECO:0000313" key="2">
    <source>
        <dbReference type="Proteomes" id="UP001379235"/>
    </source>
</evidence>
<evidence type="ECO:0000313" key="1">
    <source>
        <dbReference type="EMBL" id="MEJ6010176.1"/>
    </source>
</evidence>
<dbReference type="PANTHER" id="PTHR41368:SF1">
    <property type="entry name" value="PROTEIN YGHO"/>
    <property type="match status" value="1"/>
</dbReference>
<keyword evidence="2" id="KW-1185">Reference proteome</keyword>
<protein>
    <submittedName>
        <fullName evidence="1">N-acetyltransferase</fullName>
    </submittedName>
</protein>
<organism evidence="1 2">
    <name type="scientific">Novosphingobium aquae</name>
    <dbReference type="NCBI Taxonomy" id="3133435"/>
    <lineage>
        <taxon>Bacteria</taxon>
        <taxon>Pseudomonadati</taxon>
        <taxon>Pseudomonadota</taxon>
        <taxon>Alphaproteobacteria</taxon>
        <taxon>Sphingomonadales</taxon>
        <taxon>Sphingomonadaceae</taxon>
        <taxon>Novosphingobium</taxon>
    </lineage>
</organism>
<dbReference type="Proteomes" id="UP001379235">
    <property type="component" value="Unassembled WGS sequence"/>
</dbReference>